<name>A0A6S7JZB3_PARCT</name>
<proteinExistence type="predicted"/>
<evidence type="ECO:0000313" key="2">
    <source>
        <dbReference type="EMBL" id="CAB4037247.1"/>
    </source>
</evidence>
<reference evidence="2" key="1">
    <citation type="submission" date="2020-04" db="EMBL/GenBank/DDBJ databases">
        <authorList>
            <person name="Alioto T."/>
            <person name="Alioto T."/>
            <person name="Gomez Garrido J."/>
        </authorList>
    </citation>
    <scope>NUCLEOTIDE SEQUENCE</scope>
    <source>
        <strain evidence="2">A484AB</strain>
    </source>
</reference>
<dbReference type="Proteomes" id="UP001152795">
    <property type="component" value="Unassembled WGS sequence"/>
</dbReference>
<organism evidence="2 3">
    <name type="scientific">Paramuricea clavata</name>
    <name type="common">Red gorgonian</name>
    <name type="synonym">Violescent sea-whip</name>
    <dbReference type="NCBI Taxonomy" id="317549"/>
    <lineage>
        <taxon>Eukaryota</taxon>
        <taxon>Metazoa</taxon>
        <taxon>Cnidaria</taxon>
        <taxon>Anthozoa</taxon>
        <taxon>Octocorallia</taxon>
        <taxon>Malacalcyonacea</taxon>
        <taxon>Plexauridae</taxon>
        <taxon>Paramuricea</taxon>
    </lineage>
</organism>
<dbReference type="PANTHER" id="PTHR46579">
    <property type="entry name" value="F5/8 TYPE C DOMAIN-CONTAINING PROTEIN-RELATED"/>
    <property type="match status" value="1"/>
</dbReference>
<feature type="region of interest" description="Disordered" evidence="1">
    <location>
        <begin position="1"/>
        <end position="36"/>
    </location>
</feature>
<evidence type="ECO:0000256" key="1">
    <source>
        <dbReference type="SAM" id="MobiDB-lite"/>
    </source>
</evidence>
<evidence type="ECO:0000313" key="3">
    <source>
        <dbReference type="Proteomes" id="UP001152795"/>
    </source>
</evidence>
<feature type="non-terminal residue" evidence="2">
    <location>
        <position position="527"/>
    </location>
</feature>
<gene>
    <name evidence="2" type="ORF">PACLA_8A063066</name>
</gene>
<feature type="region of interest" description="Disordered" evidence="1">
    <location>
        <begin position="119"/>
        <end position="159"/>
    </location>
</feature>
<dbReference type="AlphaFoldDB" id="A0A6S7JZB3"/>
<keyword evidence="3" id="KW-1185">Reference proteome</keyword>
<protein>
    <submittedName>
        <fullName evidence="2">Uncharacterized protein</fullName>
    </submittedName>
</protein>
<accession>A0A6S7JZB3</accession>
<feature type="non-terminal residue" evidence="2">
    <location>
        <position position="1"/>
    </location>
</feature>
<dbReference type="PANTHER" id="PTHR46579:SF1">
    <property type="entry name" value="F5_8 TYPE C DOMAIN-CONTAINING PROTEIN"/>
    <property type="match status" value="1"/>
</dbReference>
<feature type="compositionally biased region" description="Polar residues" evidence="1">
    <location>
        <begin position="126"/>
        <end position="137"/>
    </location>
</feature>
<comment type="caution">
    <text evidence="2">The sequence shown here is derived from an EMBL/GenBank/DDBJ whole genome shotgun (WGS) entry which is preliminary data.</text>
</comment>
<dbReference type="OrthoDB" id="8191915at2759"/>
<feature type="region of interest" description="Disordered" evidence="1">
    <location>
        <begin position="75"/>
        <end position="94"/>
    </location>
</feature>
<feature type="compositionally biased region" description="Basic and acidic residues" evidence="1">
    <location>
        <begin position="1"/>
        <end position="11"/>
    </location>
</feature>
<dbReference type="EMBL" id="CACRXK020022880">
    <property type="protein sequence ID" value="CAB4037247.1"/>
    <property type="molecule type" value="Genomic_DNA"/>
</dbReference>
<sequence length="527" mass="59478">ITTFSKERSGSDADASDCSDTECGSSESDELNDGLRIENRQSSIPSIIRHAVNVHDTEPELSDVQVNDCFDDSDVGNIGYGERPGRNVGDIGYDERPDRNLPRVMVPWHDAEGMLAERSTDHNSEIESNSSCDQSISGDDDATGQISTDNSNEDGRSDGENGYDNCLPLFKDSSLSVPEFNAILLALKQRHNFSNLALDSILKMFQICLPEESNLPYTSSYLFEQKIEKQLMYTSTKYLTCMSCQTLLTSDLLCENQICTHYRECEKGEDSSVFYTVDILPELKRLIPESWESIKKFTENFDHTPGVYKDIIDGRIWYGKKKPNMEVFQKKFVEEAALLGKGFTMSVEEQHERKFKLVVNGQVADLVAKAPSVNFILHNGKFGCCSCLHPGERMPGRGTKRVYPYSPNTFPRRTHNDTLLHAQLANDTRETIFGVKGLSIVHTILNIPDMLLFDYMHQVLEGEFTRRMTKWLAGSCGSGVNLKPSVVSLSQNLKAIGLPHDFNRKLRPLEEFKRWKASEKQTFFLHA</sequence>